<name>A0A679FC42_9CAUD</name>
<feature type="compositionally biased region" description="Basic and acidic residues" evidence="1">
    <location>
        <begin position="353"/>
        <end position="362"/>
    </location>
</feature>
<dbReference type="Proteomes" id="UP000479051">
    <property type="component" value="Segment"/>
</dbReference>
<evidence type="ECO:0000313" key="3">
    <source>
        <dbReference type="Proteomes" id="UP000479051"/>
    </source>
</evidence>
<keyword evidence="3" id="KW-1185">Reference proteome</keyword>
<dbReference type="GeneID" id="55603522"/>
<feature type="compositionally biased region" description="Basic and acidic residues" evidence="1">
    <location>
        <begin position="374"/>
        <end position="386"/>
    </location>
</feature>
<feature type="region of interest" description="Disordered" evidence="1">
    <location>
        <begin position="353"/>
        <end position="409"/>
    </location>
</feature>
<dbReference type="KEGG" id="vg:55603522"/>
<reference evidence="2 3" key="1">
    <citation type="submission" date="2020-01" db="EMBL/GenBank/DDBJ databases">
        <title>Isolation, characterization and genomic analysis of a lytic bacteriophage vB_CsaP_009 infecting Cronobacter.</title>
        <authorList>
            <person name="Soleimani-Delfan A."/>
            <person name="Shahin K."/>
            <person name="Barazandeh M."/>
            <person name="Komijani M."/>
        </authorList>
    </citation>
    <scope>NUCLEOTIDE SEQUENCE [LARGE SCALE GENOMIC DNA]</scope>
</reference>
<feature type="region of interest" description="Disordered" evidence="1">
    <location>
        <begin position="1"/>
        <end position="25"/>
    </location>
</feature>
<protein>
    <submittedName>
        <fullName evidence="2">Putative DNA injection protein</fullName>
    </submittedName>
</protein>
<dbReference type="RefSeq" id="YP_009833467.1">
    <property type="nucleotide sequence ID" value="NC_048664.1"/>
</dbReference>
<evidence type="ECO:0000256" key="1">
    <source>
        <dbReference type="SAM" id="MobiDB-lite"/>
    </source>
</evidence>
<sequence length="409" mass="42700">MGKNKNESKTNSTTESSPWAPAQGQLKDILKLAQEQFEKTGGLDGNWFDRELPDLSQDMRDALSSMAESGKLGDVAGKLDQMTDSGMRDTDQASKNLGQLAQGGISGEDITGLASQLYDNKLVDSQKDQLAKDINKQYEGQVHGLNQQAGATGNMGSSRAGVTQGVMAGKANEAMARGGAEIENAARQNAYNQSLATLQGNQGTNLSASQGLGQLGMGQSGLGATSGNLYQQMLGNKLNAAGIDQSRQDQQAANNWFNQMGNANAGWDNLSKYLGMTGAIGGMGGTSHTQGTVSQGGGGGMMGGLNTALGMGATIAGMGGQGGFGWWSDASMKKKVKKKGKTKGGVSKYDWEWNEKGKERGMKGKASGVLAQQVEKEKPGSSKTDSKSGALMVDYDKAGVKPTNSKKKK</sequence>
<dbReference type="EMBL" id="LC519601">
    <property type="protein sequence ID" value="BBU72734.1"/>
    <property type="molecule type" value="Genomic_DNA"/>
</dbReference>
<proteinExistence type="predicted"/>
<evidence type="ECO:0000313" key="2">
    <source>
        <dbReference type="EMBL" id="BBU72734.1"/>
    </source>
</evidence>
<accession>A0A679FC42</accession>
<organism evidence="2 3">
    <name type="scientific">Cronobacter phage vB_CsaP_009</name>
    <dbReference type="NCBI Taxonomy" id="2699738"/>
    <lineage>
        <taxon>Viruses</taxon>
        <taxon>Duplodnaviria</taxon>
        <taxon>Heunggongvirae</taxon>
        <taxon>Uroviricota</taxon>
        <taxon>Caudoviricetes</taxon>
        <taxon>Grimontviridae</taxon>
        <taxon>Privateervirus</taxon>
        <taxon>Privateervirus pv009</taxon>
    </lineage>
</organism>